<dbReference type="AlphaFoldDB" id="A0AA40BPR3"/>
<name>A0AA40BPR3_9PEZI</name>
<comment type="caution">
    <text evidence="1">The sequence shown here is derived from an EMBL/GenBank/DDBJ whole genome shotgun (WGS) entry which is preliminary data.</text>
</comment>
<accession>A0AA40BPR3</accession>
<gene>
    <name evidence="1" type="ORF">B0T18DRAFT_239833</name>
</gene>
<protein>
    <submittedName>
        <fullName evidence="1">Uncharacterized protein</fullName>
    </submittedName>
</protein>
<dbReference type="EMBL" id="JAUKUD010000007">
    <property type="protein sequence ID" value="KAK0738147.1"/>
    <property type="molecule type" value="Genomic_DNA"/>
</dbReference>
<dbReference type="Proteomes" id="UP001172155">
    <property type="component" value="Unassembled WGS sequence"/>
</dbReference>
<keyword evidence="2" id="KW-1185">Reference proteome</keyword>
<evidence type="ECO:0000313" key="1">
    <source>
        <dbReference type="EMBL" id="KAK0738147.1"/>
    </source>
</evidence>
<organism evidence="1 2">
    <name type="scientific">Schizothecium vesticola</name>
    <dbReference type="NCBI Taxonomy" id="314040"/>
    <lineage>
        <taxon>Eukaryota</taxon>
        <taxon>Fungi</taxon>
        <taxon>Dikarya</taxon>
        <taxon>Ascomycota</taxon>
        <taxon>Pezizomycotina</taxon>
        <taxon>Sordariomycetes</taxon>
        <taxon>Sordariomycetidae</taxon>
        <taxon>Sordariales</taxon>
        <taxon>Schizotheciaceae</taxon>
        <taxon>Schizothecium</taxon>
    </lineage>
</organism>
<proteinExistence type="predicted"/>
<sequence>MDKGMEFVLALEAPCLGHIRGDPDAPDQASGHVLTTSSYVLDLSLSPSSSSSLPSSPDSNAASITETLGSAPRAILDRLITLSTALTLEDEVTPVQAWNRIHAHLQLGTLREDRLQPLVSKLAGAVKCHGYVHFKKIDPNEPSNDRRIRFGAVLKVDIFEKLLREVLIIGPAR</sequence>
<reference evidence="1" key="1">
    <citation type="submission" date="2023-06" db="EMBL/GenBank/DDBJ databases">
        <title>Genome-scale phylogeny and comparative genomics of the fungal order Sordariales.</title>
        <authorList>
            <consortium name="Lawrence Berkeley National Laboratory"/>
            <person name="Hensen N."/>
            <person name="Bonometti L."/>
            <person name="Westerberg I."/>
            <person name="Brannstrom I.O."/>
            <person name="Guillou S."/>
            <person name="Cros-Aarteil S."/>
            <person name="Calhoun S."/>
            <person name="Haridas S."/>
            <person name="Kuo A."/>
            <person name="Mondo S."/>
            <person name="Pangilinan J."/>
            <person name="Riley R."/>
            <person name="LaButti K."/>
            <person name="Andreopoulos B."/>
            <person name="Lipzen A."/>
            <person name="Chen C."/>
            <person name="Yanf M."/>
            <person name="Daum C."/>
            <person name="Ng V."/>
            <person name="Clum A."/>
            <person name="Steindorff A."/>
            <person name="Ohm R."/>
            <person name="Martin F."/>
            <person name="Silar P."/>
            <person name="Natvig D."/>
            <person name="Lalanne C."/>
            <person name="Gautier V."/>
            <person name="Ament-velasquez S.L."/>
            <person name="Kruys A."/>
            <person name="Hutchinson M.I."/>
            <person name="Powell A.J."/>
            <person name="Barry K."/>
            <person name="Miller A.N."/>
            <person name="Grigoriev I.V."/>
            <person name="Debuchy R."/>
            <person name="Gladieux P."/>
            <person name="Thoren M.H."/>
            <person name="Johannesson H."/>
        </authorList>
    </citation>
    <scope>NUCLEOTIDE SEQUENCE</scope>
    <source>
        <strain evidence="1">SMH3187-1</strain>
    </source>
</reference>
<evidence type="ECO:0000313" key="2">
    <source>
        <dbReference type="Proteomes" id="UP001172155"/>
    </source>
</evidence>